<proteinExistence type="predicted"/>
<reference evidence="2" key="1">
    <citation type="submission" date="2014-09" db="EMBL/GenBank/DDBJ databases">
        <authorList>
            <person name="Magalhaes I.L.F."/>
            <person name="Oliveira U."/>
            <person name="Santos F.R."/>
            <person name="Vidigal T.H.D.A."/>
            <person name="Brescovit A.D."/>
            <person name="Santos A.J."/>
        </authorList>
    </citation>
    <scope>NUCLEOTIDE SEQUENCE</scope>
    <source>
        <tissue evidence="2">Shoot tissue taken approximately 20 cm above the soil surface</tissue>
    </source>
</reference>
<name>A0A0A9AJN9_ARUDO</name>
<dbReference type="EMBL" id="GBRH01250583">
    <property type="protein sequence ID" value="JAD47312.1"/>
    <property type="molecule type" value="Transcribed_RNA"/>
</dbReference>
<protein>
    <submittedName>
        <fullName evidence="2">Uncharacterized protein</fullName>
    </submittedName>
</protein>
<accession>A0A0A9AJN9</accession>
<evidence type="ECO:0000256" key="1">
    <source>
        <dbReference type="SAM" id="MobiDB-lite"/>
    </source>
</evidence>
<feature type="region of interest" description="Disordered" evidence="1">
    <location>
        <begin position="1"/>
        <end position="28"/>
    </location>
</feature>
<sequence length="28" mass="3128">MRTAIDNEDRKSPRATEAISMYGGSKGW</sequence>
<organism evidence="2">
    <name type="scientific">Arundo donax</name>
    <name type="common">Giant reed</name>
    <name type="synonym">Donax arundinaceus</name>
    <dbReference type="NCBI Taxonomy" id="35708"/>
    <lineage>
        <taxon>Eukaryota</taxon>
        <taxon>Viridiplantae</taxon>
        <taxon>Streptophyta</taxon>
        <taxon>Embryophyta</taxon>
        <taxon>Tracheophyta</taxon>
        <taxon>Spermatophyta</taxon>
        <taxon>Magnoliopsida</taxon>
        <taxon>Liliopsida</taxon>
        <taxon>Poales</taxon>
        <taxon>Poaceae</taxon>
        <taxon>PACMAD clade</taxon>
        <taxon>Arundinoideae</taxon>
        <taxon>Arundineae</taxon>
        <taxon>Arundo</taxon>
    </lineage>
</organism>
<evidence type="ECO:0000313" key="2">
    <source>
        <dbReference type="EMBL" id="JAD47312.1"/>
    </source>
</evidence>
<dbReference type="AlphaFoldDB" id="A0A0A9AJN9"/>
<feature type="compositionally biased region" description="Basic and acidic residues" evidence="1">
    <location>
        <begin position="1"/>
        <end position="14"/>
    </location>
</feature>
<reference evidence="2" key="2">
    <citation type="journal article" date="2015" name="Data Brief">
        <title>Shoot transcriptome of the giant reed, Arundo donax.</title>
        <authorList>
            <person name="Barrero R.A."/>
            <person name="Guerrero F.D."/>
            <person name="Moolhuijzen P."/>
            <person name="Goolsby J.A."/>
            <person name="Tidwell J."/>
            <person name="Bellgard S.E."/>
            <person name="Bellgard M.I."/>
        </authorList>
    </citation>
    <scope>NUCLEOTIDE SEQUENCE</scope>
    <source>
        <tissue evidence="2">Shoot tissue taken approximately 20 cm above the soil surface</tissue>
    </source>
</reference>